<reference evidence="1" key="1">
    <citation type="journal article" date="2015" name="Nature">
        <title>rRNA introns, odd ribosomes, and small enigmatic genomes across a large radiation of phyla.</title>
        <authorList>
            <person name="Brown C.T."/>
            <person name="Hug L.A."/>
            <person name="Thomas B.C."/>
            <person name="Sharon I."/>
            <person name="Castelle C.J."/>
            <person name="Singh A."/>
            <person name="Wilkins M.J."/>
            <person name="Williams K.H."/>
            <person name="Banfield J.F."/>
        </authorList>
    </citation>
    <scope>NUCLEOTIDE SEQUENCE [LARGE SCALE GENOMIC DNA]</scope>
</reference>
<evidence type="ECO:0000313" key="1">
    <source>
        <dbReference type="EMBL" id="KKQ75376.1"/>
    </source>
</evidence>
<comment type="caution">
    <text evidence="1">The sequence shown here is derived from an EMBL/GenBank/DDBJ whole genome shotgun (WGS) entry which is preliminary data.</text>
</comment>
<dbReference type="Proteomes" id="UP000034181">
    <property type="component" value="Unassembled WGS sequence"/>
</dbReference>
<name>A0A0G0NE42_9BACT</name>
<accession>A0A0G0NE42</accession>
<dbReference type="AlphaFoldDB" id="A0A0G0NE42"/>
<sequence>MLEFTQTIVIARISQSIGKFMYYFLVKIKNTLILKEATQNGIYMSKH</sequence>
<dbReference type="EMBL" id="LBUZ01000012">
    <property type="protein sequence ID" value="KKQ75376.1"/>
    <property type="molecule type" value="Genomic_DNA"/>
</dbReference>
<gene>
    <name evidence="1" type="ORF">US96_C0012G0005</name>
</gene>
<proteinExistence type="predicted"/>
<organism evidence="1">
    <name type="scientific">Candidatus Woesebacteria bacterium GW2011_GWB1_38_5b</name>
    <dbReference type="NCBI Taxonomy" id="1618569"/>
    <lineage>
        <taxon>Bacteria</taxon>
        <taxon>Candidatus Woeseibacteriota</taxon>
    </lineage>
</organism>
<protein>
    <submittedName>
        <fullName evidence="1">Uncharacterized protein</fullName>
    </submittedName>
</protein>